<evidence type="ECO:0000313" key="3">
    <source>
        <dbReference type="Proteomes" id="UP001595891"/>
    </source>
</evidence>
<dbReference type="InterPro" id="IPR036291">
    <property type="entry name" value="NAD(P)-bd_dom_sf"/>
</dbReference>
<dbReference type="InterPro" id="IPR002347">
    <property type="entry name" value="SDR_fam"/>
</dbReference>
<dbReference type="Pfam" id="PF00106">
    <property type="entry name" value="adh_short"/>
    <property type="match status" value="1"/>
</dbReference>
<dbReference type="PANTHER" id="PTHR43157">
    <property type="entry name" value="PHOSPHATIDYLINOSITOL-GLYCAN BIOSYNTHESIS CLASS F PROTEIN-RELATED"/>
    <property type="match status" value="1"/>
</dbReference>
<reference evidence="3" key="1">
    <citation type="journal article" date="2019" name="Int. J. Syst. Evol. Microbiol.">
        <title>The Global Catalogue of Microorganisms (GCM) 10K type strain sequencing project: providing services to taxonomists for standard genome sequencing and annotation.</title>
        <authorList>
            <consortium name="The Broad Institute Genomics Platform"/>
            <consortium name="The Broad Institute Genome Sequencing Center for Infectious Disease"/>
            <person name="Wu L."/>
            <person name="Ma J."/>
        </authorList>
    </citation>
    <scope>NUCLEOTIDE SEQUENCE [LARGE SCALE GENOMIC DNA]</scope>
    <source>
        <strain evidence="3">CCUG 49560</strain>
    </source>
</reference>
<dbReference type="RefSeq" id="WP_262849309.1">
    <property type="nucleotide sequence ID" value="NZ_JANZYP010000084.1"/>
</dbReference>
<keyword evidence="3" id="KW-1185">Reference proteome</keyword>
<evidence type="ECO:0000256" key="1">
    <source>
        <dbReference type="ARBA" id="ARBA00023002"/>
    </source>
</evidence>
<dbReference type="CDD" id="cd05327">
    <property type="entry name" value="retinol-DH_like_SDR_c_like"/>
    <property type="match status" value="1"/>
</dbReference>
<protein>
    <submittedName>
        <fullName evidence="2">Oxidoreductase</fullName>
    </submittedName>
</protein>
<name>A0ABV9EWD6_9ACTN</name>
<dbReference type="PANTHER" id="PTHR43157:SF31">
    <property type="entry name" value="PHOSPHATIDYLINOSITOL-GLYCAN BIOSYNTHESIS CLASS F PROTEIN"/>
    <property type="match status" value="1"/>
</dbReference>
<dbReference type="PRINTS" id="PR00081">
    <property type="entry name" value="GDHRDH"/>
</dbReference>
<evidence type="ECO:0000313" key="2">
    <source>
        <dbReference type="EMBL" id="MFC4592299.1"/>
    </source>
</evidence>
<organism evidence="2 3">
    <name type="scientific">Sphaerisporangium corydalis</name>
    <dbReference type="NCBI Taxonomy" id="1441875"/>
    <lineage>
        <taxon>Bacteria</taxon>
        <taxon>Bacillati</taxon>
        <taxon>Actinomycetota</taxon>
        <taxon>Actinomycetes</taxon>
        <taxon>Streptosporangiales</taxon>
        <taxon>Streptosporangiaceae</taxon>
        <taxon>Sphaerisporangium</taxon>
    </lineage>
</organism>
<accession>A0ABV9EWD6</accession>
<comment type="caution">
    <text evidence="2">The sequence shown here is derived from an EMBL/GenBank/DDBJ whole genome shotgun (WGS) entry which is preliminary data.</text>
</comment>
<dbReference type="EMBL" id="JBHSFN010000046">
    <property type="protein sequence ID" value="MFC4592299.1"/>
    <property type="molecule type" value="Genomic_DNA"/>
</dbReference>
<dbReference type="Gene3D" id="3.40.50.720">
    <property type="entry name" value="NAD(P)-binding Rossmann-like Domain"/>
    <property type="match status" value="1"/>
</dbReference>
<proteinExistence type="predicted"/>
<sequence length="292" mass="30698">MKIPDLSGSTAVVTGGNSGIGLPTAARLAAHGAHVILTSRDRAKGEAAVRQVLERAPGAQVELASLDLADLSSVRAFAAGLTGRLGGLDLLVNNAGIGLIPRGFTADGFETQLGTNHFGHFALTGLLLPLLLARPGARVVTVSSDAHNLGKIDFDDLTLEKGYGRMSAYARSKLANLLFTLELGRRARAAGADLLSVASHPGMTATNFLQMGVLTGPVRAITGLFAYTAEQGAEPSLYAATSPDIQPGDFIGPKLKKLKMSARARDEADARRLWELSADLTGVRFEEFKQRV</sequence>
<dbReference type="Proteomes" id="UP001595891">
    <property type="component" value="Unassembled WGS sequence"/>
</dbReference>
<keyword evidence="1" id="KW-0560">Oxidoreductase</keyword>
<dbReference type="NCBIfam" id="NF004846">
    <property type="entry name" value="PRK06197.1"/>
    <property type="match status" value="1"/>
</dbReference>
<gene>
    <name evidence="2" type="ORF">ACFO8L_39850</name>
</gene>
<dbReference type="SUPFAM" id="SSF51735">
    <property type="entry name" value="NAD(P)-binding Rossmann-fold domains"/>
    <property type="match status" value="1"/>
</dbReference>